<name>A0A1Q6DSV0_METT1</name>
<dbReference type="InterPro" id="IPR044516">
    <property type="entry name" value="UXS-like"/>
</dbReference>
<dbReference type="UniPathway" id="UPA00796">
    <property type="reaction ID" value="UER00771"/>
</dbReference>
<organism evidence="16 17">
    <name type="scientific">Methanohalarchaeum thermophilum</name>
    <dbReference type="NCBI Taxonomy" id="1903181"/>
    <lineage>
        <taxon>Archaea</taxon>
        <taxon>Methanobacteriati</taxon>
        <taxon>Methanobacteriota</taxon>
        <taxon>Methanonatronarchaeia</taxon>
        <taxon>Methanonatronarchaeales</taxon>
        <taxon>Methanonatronarchaeaceae</taxon>
        <taxon>Candidatus Methanohalarchaeum</taxon>
    </lineage>
</organism>
<keyword evidence="9" id="KW-1133">Transmembrane helix</keyword>
<dbReference type="InParanoid" id="A0A1Q6DSV0"/>
<feature type="domain" description="NAD(P)-binding" evidence="15">
    <location>
        <begin position="7"/>
        <end position="306"/>
    </location>
</feature>
<evidence type="ECO:0000256" key="11">
    <source>
        <dbReference type="ARBA" id="ARBA00023034"/>
    </source>
</evidence>
<comment type="cofactor">
    <cofactor evidence="1">
        <name>NAD(+)</name>
        <dbReference type="ChEBI" id="CHEBI:57540"/>
    </cofactor>
</comment>
<evidence type="ECO:0000256" key="2">
    <source>
        <dbReference type="ARBA" id="ARBA00004447"/>
    </source>
</evidence>
<evidence type="ECO:0000256" key="13">
    <source>
        <dbReference type="ARBA" id="ARBA00023180"/>
    </source>
</evidence>
<dbReference type="Gene3D" id="3.40.50.720">
    <property type="entry name" value="NAD(P)-binding Rossmann-like Domain"/>
    <property type="match status" value="1"/>
</dbReference>
<reference evidence="16" key="1">
    <citation type="submission" date="2016-12" db="EMBL/GenBank/DDBJ databases">
        <title>Discovery of methanogenic haloarchaea.</title>
        <authorList>
            <person name="Sorokin D.Y."/>
            <person name="Makarova K.S."/>
            <person name="Abbas B."/>
            <person name="Ferrer M."/>
            <person name="Golyshin P.N."/>
        </authorList>
    </citation>
    <scope>NUCLEOTIDE SEQUENCE [LARGE SCALE GENOMIC DNA]</scope>
    <source>
        <strain evidence="16">HMET1</strain>
    </source>
</reference>
<dbReference type="EC" id="4.1.1.35" evidence="5"/>
<dbReference type="PRINTS" id="PR01713">
    <property type="entry name" value="NUCEPIMERASE"/>
</dbReference>
<evidence type="ECO:0000313" key="17">
    <source>
        <dbReference type="Proteomes" id="UP000185744"/>
    </source>
</evidence>
<dbReference type="PANTHER" id="PTHR43078">
    <property type="entry name" value="UDP-GLUCURONIC ACID DECARBOXYLASE-RELATED"/>
    <property type="match status" value="1"/>
</dbReference>
<keyword evidence="10" id="KW-0520">NAD</keyword>
<evidence type="ECO:0000256" key="12">
    <source>
        <dbReference type="ARBA" id="ARBA00023136"/>
    </source>
</evidence>
<keyword evidence="8" id="KW-0735">Signal-anchor</keyword>
<evidence type="ECO:0000256" key="7">
    <source>
        <dbReference type="ARBA" id="ARBA00022793"/>
    </source>
</evidence>
<protein>
    <recommendedName>
        <fullName evidence="5">UDP-glucuronate decarboxylase</fullName>
        <ecNumber evidence="5">4.1.1.35</ecNumber>
    </recommendedName>
</protein>
<dbReference type="InterPro" id="IPR016040">
    <property type="entry name" value="NAD(P)-bd_dom"/>
</dbReference>
<evidence type="ECO:0000256" key="14">
    <source>
        <dbReference type="ARBA" id="ARBA00023239"/>
    </source>
</evidence>
<comment type="caution">
    <text evidence="16">The sequence shown here is derived from an EMBL/GenBank/DDBJ whole genome shotgun (WGS) entry which is preliminary data.</text>
</comment>
<keyword evidence="14" id="KW-0456">Lyase</keyword>
<sequence length="311" mass="35619">MKKMKTLVPGGAGFLGSHLCDKLIEEDLEVYCFDNLGSGRKENIKHLNEKEDFHFIKGDIRDEFDLPDIEFDEIFHLASRASPRDFKDHSIEIAMTNSLGTKNLLDLAKEKNSKFLFTSTSEVYGNPEKHPQNEEYWGNVNPNGPRSCYDESKRLGESITTNYIKNGVDARIIRIFNTYGPRMARDDGRVIPNFVTQALDNKPLTVYGDGTQTRSFCYVNDMIKGLIKAMRKKDTTGEIINLGSNKEIKIIDLAKKIKSLIENEPEITYETLPKDDPKRRKADITKAKQKLNWKPKTDLNKGLQKTIEYFK</sequence>
<gene>
    <name evidence="16" type="ORF">BTN85_2057</name>
</gene>
<accession>A0A1Q6DSV0</accession>
<comment type="pathway">
    <text evidence="3">Nucleotide-sugar biosynthesis; UDP-alpha-D-xylose biosynthesis; UDP-alpha-D-xylose from UDP-alpha-D-glucuronate: step 1/1.</text>
</comment>
<dbReference type="CDD" id="cd05230">
    <property type="entry name" value="UGD_SDR_e"/>
    <property type="match status" value="1"/>
</dbReference>
<evidence type="ECO:0000256" key="6">
    <source>
        <dbReference type="ARBA" id="ARBA00022692"/>
    </source>
</evidence>
<keyword evidence="13" id="KW-0325">Glycoprotein</keyword>
<evidence type="ECO:0000256" key="8">
    <source>
        <dbReference type="ARBA" id="ARBA00022968"/>
    </source>
</evidence>
<dbReference type="GO" id="GO:0042732">
    <property type="term" value="P:D-xylose metabolic process"/>
    <property type="evidence" value="ECO:0007669"/>
    <property type="project" value="InterPro"/>
</dbReference>
<dbReference type="InterPro" id="IPR036291">
    <property type="entry name" value="NAD(P)-bd_dom_sf"/>
</dbReference>
<comment type="similarity">
    <text evidence="4">Belongs to the NAD(P)-dependent epimerase/dehydratase family. UDP-glucuronic acid decarboxylase subfamily.</text>
</comment>
<proteinExistence type="inferred from homology"/>
<dbReference type="GO" id="GO:0048040">
    <property type="term" value="F:UDP-glucuronate decarboxylase activity"/>
    <property type="evidence" value="ECO:0007669"/>
    <property type="project" value="UniProtKB-EC"/>
</dbReference>
<dbReference type="GO" id="GO:0033320">
    <property type="term" value="P:UDP-D-xylose biosynthetic process"/>
    <property type="evidence" value="ECO:0007669"/>
    <property type="project" value="UniProtKB-UniPathway"/>
</dbReference>
<evidence type="ECO:0000256" key="3">
    <source>
        <dbReference type="ARBA" id="ARBA00005100"/>
    </source>
</evidence>
<dbReference type="SUPFAM" id="SSF51735">
    <property type="entry name" value="NAD(P)-binding Rossmann-fold domains"/>
    <property type="match status" value="1"/>
</dbReference>
<keyword evidence="7" id="KW-0210">Decarboxylase</keyword>
<comment type="subcellular location">
    <subcellularLocation>
        <location evidence="2">Golgi apparatus</location>
        <location evidence="2">Golgi stack membrane</location>
        <topology evidence="2">Single-pass type II membrane protein</topology>
    </subcellularLocation>
</comment>
<dbReference type="GO" id="GO:0070403">
    <property type="term" value="F:NAD+ binding"/>
    <property type="evidence" value="ECO:0007669"/>
    <property type="project" value="InterPro"/>
</dbReference>
<dbReference type="AlphaFoldDB" id="A0A1Q6DSV0"/>
<evidence type="ECO:0000256" key="4">
    <source>
        <dbReference type="ARBA" id="ARBA00007505"/>
    </source>
</evidence>
<evidence type="ECO:0000313" key="16">
    <source>
        <dbReference type="EMBL" id="OKY77407.1"/>
    </source>
</evidence>
<dbReference type="Proteomes" id="UP000185744">
    <property type="component" value="Unassembled WGS sequence"/>
</dbReference>
<evidence type="ECO:0000256" key="10">
    <source>
        <dbReference type="ARBA" id="ARBA00023027"/>
    </source>
</evidence>
<dbReference type="EMBL" id="MSDW01000002">
    <property type="protein sequence ID" value="OKY77407.1"/>
    <property type="molecule type" value="Genomic_DNA"/>
</dbReference>
<keyword evidence="12" id="KW-0472">Membrane</keyword>
<dbReference type="GO" id="GO:0005737">
    <property type="term" value="C:cytoplasm"/>
    <property type="evidence" value="ECO:0007669"/>
    <property type="project" value="TreeGrafter"/>
</dbReference>
<dbReference type="PANTHER" id="PTHR43078:SF6">
    <property type="entry name" value="UDP-GLUCURONIC ACID DECARBOXYLASE 1"/>
    <property type="match status" value="1"/>
</dbReference>
<dbReference type="FunFam" id="3.40.50.720:FF:000065">
    <property type="entry name" value="UDP-glucuronic acid decarboxylase 1"/>
    <property type="match status" value="1"/>
</dbReference>
<dbReference type="STRING" id="1903181.BTN85_2057"/>
<dbReference type="Pfam" id="PF16363">
    <property type="entry name" value="GDP_Man_Dehyd"/>
    <property type="match status" value="1"/>
</dbReference>
<keyword evidence="6" id="KW-0812">Transmembrane</keyword>
<evidence type="ECO:0000256" key="9">
    <source>
        <dbReference type="ARBA" id="ARBA00022989"/>
    </source>
</evidence>
<keyword evidence="11" id="KW-0333">Golgi apparatus</keyword>
<evidence type="ECO:0000256" key="1">
    <source>
        <dbReference type="ARBA" id="ARBA00001911"/>
    </source>
</evidence>
<evidence type="ECO:0000259" key="15">
    <source>
        <dbReference type="Pfam" id="PF16363"/>
    </source>
</evidence>
<keyword evidence="17" id="KW-1185">Reference proteome</keyword>
<evidence type="ECO:0000256" key="5">
    <source>
        <dbReference type="ARBA" id="ARBA00012290"/>
    </source>
</evidence>